<reference evidence="10 11" key="1">
    <citation type="submission" date="2016-06" db="EMBL/GenBank/DDBJ databases">
        <title>Draft genome of Moraxella atlantae CCUG 66109.</title>
        <authorList>
            <person name="Salva-Serra F."/>
            <person name="Engstrom-Jakobsson H."/>
            <person name="Thorell K."/>
            <person name="Gonzales-Siles L."/>
            <person name="Karlsson R."/>
            <person name="Boulund F."/>
            <person name="Engstrand L."/>
            <person name="Kristiansson E."/>
            <person name="Moore E."/>
        </authorList>
    </citation>
    <scope>NUCLEOTIDE SEQUENCE [LARGE SCALE GENOMIC DNA]</scope>
    <source>
        <strain evidence="10 11">CCUG 66109</strain>
    </source>
</reference>
<evidence type="ECO:0000256" key="3">
    <source>
        <dbReference type="ARBA" id="ARBA00012506"/>
    </source>
</evidence>
<dbReference type="PANTHER" id="PTHR40942">
    <property type="match status" value="1"/>
</dbReference>
<evidence type="ECO:0000313" key="11">
    <source>
        <dbReference type="Proteomes" id="UP000092508"/>
    </source>
</evidence>
<dbReference type="GO" id="GO:0008803">
    <property type="term" value="F:bis(5'-nucleosyl)-tetraphosphatase (symmetrical) activity"/>
    <property type="evidence" value="ECO:0007669"/>
    <property type="project" value="UniProtKB-EC"/>
</dbReference>
<dbReference type="InterPro" id="IPR029052">
    <property type="entry name" value="Metallo-depent_PP-like"/>
</dbReference>
<dbReference type="PIRSF" id="PIRSF000903">
    <property type="entry name" value="B5n-ttraPtase_sm"/>
    <property type="match status" value="1"/>
</dbReference>
<keyword evidence="4" id="KW-0378">Hydrolase</keyword>
<name>A0A1B8QCN6_9GAMM</name>
<organism evidence="10 11">
    <name type="scientific">Faucicola atlantae</name>
    <dbReference type="NCBI Taxonomy" id="34059"/>
    <lineage>
        <taxon>Bacteria</taxon>
        <taxon>Pseudomonadati</taxon>
        <taxon>Pseudomonadota</taxon>
        <taxon>Gammaproteobacteria</taxon>
        <taxon>Moraxellales</taxon>
        <taxon>Moraxellaceae</taxon>
        <taxon>Faucicola</taxon>
    </lineage>
</organism>
<dbReference type="AlphaFoldDB" id="A0A1B8QCN6"/>
<dbReference type="PANTHER" id="PTHR40942:SF4">
    <property type="entry name" value="CYTOCHROME C5"/>
    <property type="match status" value="1"/>
</dbReference>
<dbReference type="Pfam" id="PF00149">
    <property type="entry name" value="Metallophos"/>
    <property type="match status" value="1"/>
</dbReference>
<comment type="caution">
    <text evidence="10">The sequence shown here is derived from an EMBL/GenBank/DDBJ whole genome shotgun (WGS) entry which is preliminary data.</text>
</comment>
<dbReference type="Proteomes" id="UP000092508">
    <property type="component" value="Unassembled WGS sequence"/>
</dbReference>
<dbReference type="EC" id="3.6.1.41" evidence="3"/>
<gene>
    <name evidence="10" type="ORF">A9308_05965</name>
</gene>
<dbReference type="RefSeq" id="WP_067236320.1">
    <property type="nucleotide sequence ID" value="NZ_LZMZ01000013.1"/>
</dbReference>
<comment type="catalytic activity">
    <reaction evidence="8">
        <text>P(1),P(4)-bis(5'-adenosyl) tetraphosphate + H2O = 2 ADP + 2 H(+)</text>
        <dbReference type="Rhea" id="RHEA:24252"/>
        <dbReference type="ChEBI" id="CHEBI:15377"/>
        <dbReference type="ChEBI" id="CHEBI:15378"/>
        <dbReference type="ChEBI" id="CHEBI:58141"/>
        <dbReference type="ChEBI" id="CHEBI:456216"/>
        <dbReference type="EC" id="3.6.1.41"/>
    </reaction>
</comment>
<accession>A0A1B8QCN6</accession>
<proteinExistence type="inferred from homology"/>
<comment type="function">
    <text evidence="1">Hydrolyzes diadenosine 5',5'''-P1,P4-tetraphosphate to yield ADP.</text>
</comment>
<evidence type="ECO:0000259" key="9">
    <source>
        <dbReference type="Pfam" id="PF00149"/>
    </source>
</evidence>
<evidence type="ECO:0000256" key="8">
    <source>
        <dbReference type="ARBA" id="ARBA00049417"/>
    </source>
</evidence>
<comment type="similarity">
    <text evidence="2">Belongs to the Ap4A hydrolase family.</text>
</comment>
<dbReference type="NCBIfam" id="TIGR00668">
    <property type="entry name" value="apaH"/>
    <property type="match status" value="1"/>
</dbReference>
<evidence type="ECO:0000256" key="7">
    <source>
        <dbReference type="ARBA" id="ARBA00033210"/>
    </source>
</evidence>
<dbReference type="InterPro" id="IPR004617">
    <property type="entry name" value="ApaH"/>
</dbReference>
<dbReference type="InterPro" id="IPR004843">
    <property type="entry name" value="Calcineurin-like_PHP"/>
</dbReference>
<sequence>MAQFRHQYVIGDLQGCYGDLLALLKRLDFDVSQDKVWFAGDIVARGDDSLGTLRFVKELCEQGAAEMVLGNHDINLLAVWRGAIKIKKKDRTQPIFDAPDCDKLLNWLRHQPVMLFPTADTVLVHAGIPPNWSIEAAHRRALELQTQLQSSLWQLDRLLPELYSSAVAGWSDSLTGYQRIRMICNYFTRMRLCQADGTLEFSFKSSLDDTMPTGFRPWFEWQVARERKILFGHWAALKARVDTDDVRATDAGCVWGGNLMAYRLEDEKVICHSCKPKQ</sequence>
<dbReference type="EMBL" id="LZMZ01000013">
    <property type="protein sequence ID" value="OBX79067.1"/>
    <property type="molecule type" value="Genomic_DNA"/>
</dbReference>
<dbReference type="SUPFAM" id="SSF56300">
    <property type="entry name" value="Metallo-dependent phosphatases"/>
    <property type="match status" value="1"/>
</dbReference>
<protein>
    <recommendedName>
        <fullName evidence="3">bis(5'-nucleosyl)-tetraphosphatase (symmetrical)</fullName>
        <ecNumber evidence="3">3.6.1.41</ecNumber>
    </recommendedName>
    <alternativeName>
        <fullName evidence="6">Ap4A hydrolase</fullName>
    </alternativeName>
    <alternativeName>
        <fullName evidence="5">Diadenosine 5',5'''-P1,P4-tetraphosphate pyrophosphohydrolase</fullName>
    </alternativeName>
    <alternativeName>
        <fullName evidence="7">Diadenosine tetraphosphatase</fullName>
    </alternativeName>
</protein>
<dbReference type="OrthoDB" id="9807890at2"/>
<feature type="domain" description="Calcineurin-like phosphoesterase" evidence="9">
    <location>
        <begin position="9"/>
        <end position="149"/>
    </location>
</feature>
<evidence type="ECO:0000256" key="4">
    <source>
        <dbReference type="ARBA" id="ARBA00022801"/>
    </source>
</evidence>
<evidence type="ECO:0000256" key="5">
    <source>
        <dbReference type="ARBA" id="ARBA00031248"/>
    </source>
</evidence>
<evidence type="ECO:0000256" key="6">
    <source>
        <dbReference type="ARBA" id="ARBA00032248"/>
    </source>
</evidence>
<dbReference type="Gene3D" id="3.60.21.10">
    <property type="match status" value="1"/>
</dbReference>
<evidence type="ECO:0000313" key="10">
    <source>
        <dbReference type="EMBL" id="OBX79067.1"/>
    </source>
</evidence>
<dbReference type="STRING" id="34059.A9308_05965"/>
<dbReference type="NCBIfam" id="NF001204">
    <property type="entry name" value="PRK00166.1"/>
    <property type="match status" value="1"/>
</dbReference>
<evidence type="ECO:0000256" key="2">
    <source>
        <dbReference type="ARBA" id="ARBA00005419"/>
    </source>
</evidence>
<evidence type="ECO:0000256" key="1">
    <source>
        <dbReference type="ARBA" id="ARBA00003413"/>
    </source>
</evidence>